<proteinExistence type="predicted"/>
<dbReference type="InterPro" id="IPR010093">
    <property type="entry name" value="SinI_DNA-bd"/>
</dbReference>
<dbReference type="AlphaFoldDB" id="M4V530"/>
<evidence type="ECO:0000313" key="2">
    <source>
        <dbReference type="EMBL" id="AGH94442.1"/>
    </source>
</evidence>
<name>M4V530_9BACT</name>
<dbReference type="InterPro" id="IPR041657">
    <property type="entry name" value="HTH_17"/>
</dbReference>
<dbReference type="STRING" id="1184267.A11Q_222"/>
<dbReference type="InterPro" id="IPR036388">
    <property type="entry name" value="WH-like_DNA-bd_sf"/>
</dbReference>
<dbReference type="NCBIfam" id="TIGR01764">
    <property type="entry name" value="excise"/>
    <property type="match status" value="1"/>
</dbReference>
<dbReference type="KEGG" id="bex:A11Q_222"/>
<protein>
    <recommendedName>
        <fullName evidence="1">Helix-turn-helix domain-containing protein</fullName>
    </recommendedName>
</protein>
<dbReference type="PATRIC" id="fig|1184267.3.peg.223"/>
<dbReference type="SUPFAM" id="SSF46955">
    <property type="entry name" value="Putative DNA-binding domain"/>
    <property type="match status" value="1"/>
</dbReference>
<gene>
    <name evidence="2" type="ORF">A11Q_222</name>
</gene>
<reference evidence="2 3" key="1">
    <citation type="journal article" date="2013" name="ISME J.">
        <title>By their genes ye shall know them: genomic signatures of predatory bacteria.</title>
        <authorList>
            <person name="Pasternak Z."/>
            <person name="Pietrokovski S."/>
            <person name="Rotem O."/>
            <person name="Gophna U."/>
            <person name="Lurie-Weinberger M.N."/>
            <person name="Jurkevitch E."/>
        </authorList>
    </citation>
    <scope>NUCLEOTIDE SEQUENCE [LARGE SCALE GENOMIC DNA]</scope>
    <source>
        <strain evidence="2 3">JSS</strain>
    </source>
</reference>
<accession>M4V530</accession>
<dbReference type="InterPro" id="IPR009061">
    <property type="entry name" value="DNA-bd_dom_put_sf"/>
</dbReference>
<dbReference type="HOGENOM" id="CLU_140176_10_1_7"/>
<feature type="domain" description="Helix-turn-helix" evidence="1">
    <location>
        <begin position="9"/>
        <end position="55"/>
    </location>
</feature>
<dbReference type="GO" id="GO:0003677">
    <property type="term" value="F:DNA binding"/>
    <property type="evidence" value="ECO:0007669"/>
    <property type="project" value="InterPro"/>
</dbReference>
<dbReference type="Gene3D" id="1.10.10.10">
    <property type="entry name" value="Winged helix-like DNA-binding domain superfamily/Winged helix DNA-binding domain"/>
    <property type="match status" value="1"/>
</dbReference>
<organism evidence="2 3">
    <name type="scientific">Pseudobdellovibrio exovorus JSS</name>
    <dbReference type="NCBI Taxonomy" id="1184267"/>
    <lineage>
        <taxon>Bacteria</taxon>
        <taxon>Pseudomonadati</taxon>
        <taxon>Bdellovibrionota</taxon>
        <taxon>Bdellovibrionia</taxon>
        <taxon>Bdellovibrionales</taxon>
        <taxon>Pseudobdellovibrionaceae</taxon>
        <taxon>Pseudobdellovibrio</taxon>
    </lineage>
</organism>
<dbReference type="EMBL" id="CP003537">
    <property type="protein sequence ID" value="AGH94442.1"/>
    <property type="molecule type" value="Genomic_DNA"/>
</dbReference>
<dbReference type="NCBIfam" id="NF047737">
    <property type="entry name" value="antiphage_MADS1"/>
    <property type="match status" value="1"/>
</dbReference>
<keyword evidence="3" id="KW-1185">Reference proteome</keyword>
<sequence>MNLEITDRWLSVQEIAQYLGISKETVYRWLENKKIPAHKIGKQWKFKVQEVDQWIFTGEAEDKL</sequence>
<evidence type="ECO:0000259" key="1">
    <source>
        <dbReference type="Pfam" id="PF12728"/>
    </source>
</evidence>
<dbReference type="eggNOG" id="COG3311">
    <property type="taxonomic scope" value="Bacteria"/>
</dbReference>
<dbReference type="Pfam" id="PF12728">
    <property type="entry name" value="HTH_17"/>
    <property type="match status" value="1"/>
</dbReference>
<dbReference type="Proteomes" id="UP000012040">
    <property type="component" value="Chromosome"/>
</dbReference>
<evidence type="ECO:0000313" key="3">
    <source>
        <dbReference type="Proteomes" id="UP000012040"/>
    </source>
</evidence>